<reference evidence="1 2" key="1">
    <citation type="journal article" date="2014" name="PLoS ONE">
        <title>The first complete genome sequence of the class fimbriimonadia in the phylum armatimonadetes.</title>
        <authorList>
            <person name="Hu Z.Y."/>
            <person name="Wang Y.Z."/>
            <person name="Im W.T."/>
            <person name="Wang S.Y."/>
            <person name="Zhao G.P."/>
            <person name="Zheng H.J."/>
            <person name="Quan Z.X."/>
        </authorList>
    </citation>
    <scope>NUCLEOTIDE SEQUENCE [LARGE SCALE GENOMIC DNA]</scope>
    <source>
        <strain evidence="1">Gsoil 348</strain>
    </source>
</reference>
<evidence type="ECO:0000313" key="2">
    <source>
        <dbReference type="Proteomes" id="UP000027982"/>
    </source>
</evidence>
<dbReference type="AlphaFoldDB" id="A0A068NJ79"/>
<gene>
    <name evidence="1" type="ORF">OP10G_0290</name>
</gene>
<dbReference type="Proteomes" id="UP000027982">
    <property type="component" value="Chromosome"/>
</dbReference>
<keyword evidence="2" id="KW-1185">Reference proteome</keyword>
<dbReference type="EMBL" id="CP007139">
    <property type="protein sequence ID" value="AIE83658.1"/>
    <property type="molecule type" value="Genomic_DNA"/>
</dbReference>
<accession>A0A068NJ79</accession>
<name>A0A068NJ79_FIMGI</name>
<protein>
    <submittedName>
        <fullName evidence="1">Uncharacterized protein</fullName>
    </submittedName>
</protein>
<dbReference type="RefSeq" id="WP_144240937.1">
    <property type="nucleotide sequence ID" value="NZ_CP007139.1"/>
</dbReference>
<sequence length="510" mass="57646">MTALLFLVSSVLGATLTQGNLPQTSYGTAIGAEARQQAEAFFRQNVNGAVTSVELRGMAAYIESSRAYRAHDYKHCADVLDELWRDLPISSPKWWEANDPTRTVNPGFSGYPAMLMLDEAVRWRLNPESAKVKARPVLMEVLLFGHAAGYQPRTMGQLLGNTGVRTVVNLDPSLAANDYALLRNCLWLFQEYMWAASKGRLRVNLDFTTLPDRTIDVEFKADSRKGASGTPAVILGLKSPAFQVQQDEIASQLKVKPDWWWSIVPSLVPDAVPEFRIQEFVPGGMGRGPDVRSPNFIMDDLWVVRRPGHLGHGKYTQTEIEMFMPQWFQHEINHFFFANYPEFGLEKTGHMWHQLSNWPKDFVGIFEPDYYREAMHKRIQPLAKPPLDVMMRFAEPTAAEIARIEPRKILGRYQHVPTDNPWLVGEITVAEQDADGRTLLKWTNGANVSWLLEPHLDEGALRTGSDCPYFKEPLPGGKQFKIIPTRDANGEYTNDVAGFVFLGSFYAKVR</sequence>
<dbReference type="HOGENOM" id="CLU_533960_0_0_0"/>
<organism evidence="1 2">
    <name type="scientific">Fimbriimonas ginsengisoli Gsoil 348</name>
    <dbReference type="NCBI Taxonomy" id="661478"/>
    <lineage>
        <taxon>Bacteria</taxon>
        <taxon>Bacillati</taxon>
        <taxon>Armatimonadota</taxon>
        <taxon>Fimbriimonadia</taxon>
        <taxon>Fimbriimonadales</taxon>
        <taxon>Fimbriimonadaceae</taxon>
        <taxon>Fimbriimonas</taxon>
    </lineage>
</organism>
<dbReference type="KEGG" id="fgi:OP10G_0290"/>
<dbReference type="STRING" id="661478.OP10G_0290"/>
<dbReference type="OrthoDB" id="7053596at2"/>
<proteinExistence type="predicted"/>
<evidence type="ECO:0000313" key="1">
    <source>
        <dbReference type="EMBL" id="AIE83658.1"/>
    </source>
</evidence>